<evidence type="ECO:0000256" key="2">
    <source>
        <dbReference type="SAM" id="SignalP"/>
    </source>
</evidence>
<feature type="signal peptide" evidence="2">
    <location>
        <begin position="1"/>
        <end position="19"/>
    </location>
</feature>
<dbReference type="EMBL" id="JAFCIX010000227">
    <property type="protein sequence ID" value="KAH6596456.1"/>
    <property type="molecule type" value="Genomic_DNA"/>
</dbReference>
<comment type="caution">
    <text evidence="3">The sequence shown here is derived from an EMBL/GenBank/DDBJ whole genome shotgun (WGS) entry which is preliminary data.</text>
</comment>
<feature type="region of interest" description="Disordered" evidence="1">
    <location>
        <begin position="33"/>
        <end position="52"/>
    </location>
</feature>
<sequence length="262" mass="29629">MKLQGVFMIIPLLAVVASGSTIPSTDSYSVQRLEKRGDSDSDIKGSTAKNSRVKLVEESGAKGGAQSQIPDRYPAITKQLKELDQWRTQLKAEMRVEADDYKKERLAKISSSLETPHTPQRIVNNDQNPGQRPDLLKEIRRFKNDIKGDRKNELAELPISLKSGRMFKSTFIKDKKNKLMKSLGSWRKPHNDQRRSTKDKSGSMEKSNQEPSKEQDQKASGDASNKAPPENRAQAAVQNSIMPRVRRVSLEPILKLFRMSRE</sequence>
<feature type="compositionally biased region" description="Basic and acidic residues" evidence="1">
    <location>
        <begin position="33"/>
        <end position="43"/>
    </location>
</feature>
<feature type="compositionally biased region" description="Basic and acidic residues" evidence="1">
    <location>
        <begin position="189"/>
        <end position="219"/>
    </location>
</feature>
<keyword evidence="2" id="KW-0732">Signal</keyword>
<feature type="compositionally biased region" description="Polar residues" evidence="1">
    <location>
        <begin position="110"/>
        <end position="130"/>
    </location>
</feature>
<feature type="chain" id="PRO_5046854205" evidence="2">
    <location>
        <begin position="20"/>
        <end position="262"/>
    </location>
</feature>
<reference evidence="3 4" key="1">
    <citation type="submission" date="2021-02" db="EMBL/GenBank/DDBJ databases">
        <title>Variation within the Batrachochytrium salamandrivorans European outbreak.</title>
        <authorList>
            <person name="Kelly M."/>
            <person name="Pasmans F."/>
            <person name="Shea T.P."/>
            <person name="Munoz J.F."/>
            <person name="Carranza S."/>
            <person name="Cuomo C.A."/>
            <person name="Martel A."/>
        </authorList>
    </citation>
    <scope>NUCLEOTIDE SEQUENCE [LARGE SCALE GENOMIC DNA]</scope>
    <source>
        <strain evidence="3 4">AMFP18/2</strain>
    </source>
</reference>
<accession>A0ABQ8FDM5</accession>
<evidence type="ECO:0000313" key="4">
    <source>
        <dbReference type="Proteomes" id="UP001648503"/>
    </source>
</evidence>
<evidence type="ECO:0000256" key="1">
    <source>
        <dbReference type="SAM" id="MobiDB-lite"/>
    </source>
</evidence>
<proteinExistence type="predicted"/>
<keyword evidence="4" id="KW-1185">Reference proteome</keyword>
<dbReference type="Proteomes" id="UP001648503">
    <property type="component" value="Unassembled WGS sequence"/>
</dbReference>
<gene>
    <name evidence="3" type="ORF">BASA50_005160</name>
</gene>
<feature type="region of interest" description="Disordered" evidence="1">
    <location>
        <begin position="181"/>
        <end position="245"/>
    </location>
</feature>
<name>A0ABQ8FDM5_9FUNG</name>
<feature type="region of interest" description="Disordered" evidence="1">
    <location>
        <begin position="110"/>
        <end position="134"/>
    </location>
</feature>
<organism evidence="3 4">
    <name type="scientific">Batrachochytrium salamandrivorans</name>
    <dbReference type="NCBI Taxonomy" id="1357716"/>
    <lineage>
        <taxon>Eukaryota</taxon>
        <taxon>Fungi</taxon>
        <taxon>Fungi incertae sedis</taxon>
        <taxon>Chytridiomycota</taxon>
        <taxon>Chytridiomycota incertae sedis</taxon>
        <taxon>Chytridiomycetes</taxon>
        <taxon>Rhizophydiales</taxon>
        <taxon>Rhizophydiales incertae sedis</taxon>
        <taxon>Batrachochytrium</taxon>
    </lineage>
</organism>
<protein>
    <submittedName>
        <fullName evidence="3">Uncharacterized protein</fullName>
    </submittedName>
</protein>
<evidence type="ECO:0000313" key="3">
    <source>
        <dbReference type="EMBL" id="KAH6596456.1"/>
    </source>
</evidence>